<comment type="subcellular location">
    <subcellularLocation>
        <location evidence="1">Membrane</location>
        <topology evidence="1">Multi-pass membrane protein</topology>
    </subcellularLocation>
</comment>
<feature type="transmembrane region" description="Helical" evidence="5">
    <location>
        <begin position="198"/>
        <end position="219"/>
    </location>
</feature>
<dbReference type="GO" id="GO:0016020">
    <property type="term" value="C:membrane"/>
    <property type="evidence" value="ECO:0007669"/>
    <property type="project" value="UniProtKB-SubCell"/>
</dbReference>
<keyword evidence="4 5" id="KW-0472">Membrane</keyword>
<organism evidence="7">
    <name type="scientific">marine sediment metagenome</name>
    <dbReference type="NCBI Taxonomy" id="412755"/>
    <lineage>
        <taxon>unclassified sequences</taxon>
        <taxon>metagenomes</taxon>
        <taxon>ecological metagenomes</taxon>
    </lineage>
</organism>
<feature type="transmembrane region" description="Helical" evidence="5">
    <location>
        <begin position="156"/>
        <end position="178"/>
    </location>
</feature>
<gene>
    <name evidence="7" type="ORF">S01H1_39586</name>
</gene>
<dbReference type="PANTHER" id="PTHR22773">
    <property type="entry name" value="NADH DEHYDROGENASE"/>
    <property type="match status" value="1"/>
</dbReference>
<keyword evidence="3 5" id="KW-1133">Transmembrane helix</keyword>
<evidence type="ECO:0000256" key="3">
    <source>
        <dbReference type="ARBA" id="ARBA00022989"/>
    </source>
</evidence>
<dbReference type="EMBL" id="BARS01025000">
    <property type="protein sequence ID" value="GAG13397.1"/>
    <property type="molecule type" value="Genomic_DNA"/>
</dbReference>
<dbReference type="InterPro" id="IPR001750">
    <property type="entry name" value="ND/Mrp_TM"/>
</dbReference>
<evidence type="ECO:0000256" key="4">
    <source>
        <dbReference type="ARBA" id="ARBA00023136"/>
    </source>
</evidence>
<protein>
    <recommendedName>
        <fullName evidence="6">NADH:quinone oxidoreductase/Mrp antiporter transmembrane domain-containing protein</fullName>
    </recommendedName>
</protein>
<evidence type="ECO:0000313" key="7">
    <source>
        <dbReference type="EMBL" id="GAG13397.1"/>
    </source>
</evidence>
<feature type="transmembrane region" description="Helical" evidence="5">
    <location>
        <begin position="113"/>
        <end position="136"/>
    </location>
</feature>
<evidence type="ECO:0000256" key="1">
    <source>
        <dbReference type="ARBA" id="ARBA00004141"/>
    </source>
</evidence>
<feature type="transmembrane region" description="Helical" evidence="5">
    <location>
        <begin position="79"/>
        <end position="101"/>
    </location>
</feature>
<feature type="non-terminal residue" evidence="7">
    <location>
        <position position="1"/>
    </location>
</feature>
<comment type="caution">
    <text evidence="7">The sequence shown here is derived from an EMBL/GenBank/DDBJ whole genome shotgun (WGS) entry which is preliminary data.</text>
</comment>
<reference evidence="7" key="1">
    <citation type="journal article" date="2014" name="Front. Microbiol.">
        <title>High frequency of phylogenetically diverse reductive dehalogenase-homologous genes in deep subseafloor sedimentary metagenomes.</title>
        <authorList>
            <person name="Kawai M."/>
            <person name="Futagami T."/>
            <person name="Toyoda A."/>
            <person name="Takaki Y."/>
            <person name="Nishi S."/>
            <person name="Hori S."/>
            <person name="Arai W."/>
            <person name="Tsubouchi T."/>
            <person name="Morono Y."/>
            <person name="Uchiyama I."/>
            <person name="Ito T."/>
            <person name="Fujiyama A."/>
            <person name="Inagaki F."/>
            <person name="Takami H."/>
        </authorList>
    </citation>
    <scope>NUCLEOTIDE SEQUENCE</scope>
    <source>
        <strain evidence="7">Expedition CK06-06</strain>
    </source>
</reference>
<proteinExistence type="predicted"/>
<feature type="domain" description="NADH:quinone oxidoreductase/Mrp antiporter transmembrane" evidence="6">
    <location>
        <begin position="1"/>
        <end position="192"/>
    </location>
</feature>
<name>X0VQG2_9ZZZZ</name>
<dbReference type="Pfam" id="PF00361">
    <property type="entry name" value="Proton_antipo_M"/>
    <property type="match status" value="1"/>
</dbReference>
<dbReference type="AlphaFoldDB" id="X0VQG2"/>
<evidence type="ECO:0000256" key="5">
    <source>
        <dbReference type="SAM" id="Phobius"/>
    </source>
</evidence>
<sequence>AAVPFHVYAPDVYEGAAAPVTGLLGFFPKLAGFVALVKIFGALSWELPLSLQWMIWIVAAVTMTTGNVLALLQTNAKRMLAYSSIAHTGYMLIALLVGPVLGAGPLHDGVAALLFYVTIYGAMNLGAFALLSAFAVRGKPAETLDDLAGLARKAPLAGLAFAVCVFSLMGFPPTAGFLGKLYVFSSAFSLDATHPFHGPLIVLAVIGVLNSVIGAGYYLKLIGAVYLSDKQADLVPVGGTPVRWGLALCGIAMVVLFVWPSGLVNKAT</sequence>
<feature type="non-terminal residue" evidence="7">
    <location>
        <position position="268"/>
    </location>
</feature>
<feature type="transmembrane region" description="Helical" evidence="5">
    <location>
        <begin position="240"/>
        <end position="259"/>
    </location>
</feature>
<keyword evidence="2 5" id="KW-0812">Transmembrane</keyword>
<evidence type="ECO:0000259" key="6">
    <source>
        <dbReference type="Pfam" id="PF00361"/>
    </source>
</evidence>
<accession>X0VQG2</accession>
<feature type="transmembrane region" description="Helical" evidence="5">
    <location>
        <begin position="53"/>
        <end position="72"/>
    </location>
</feature>
<evidence type="ECO:0000256" key="2">
    <source>
        <dbReference type="ARBA" id="ARBA00022692"/>
    </source>
</evidence>